<protein>
    <submittedName>
        <fullName evidence="1">Unannotated protein</fullName>
    </submittedName>
</protein>
<evidence type="ECO:0000313" key="1">
    <source>
        <dbReference type="EMBL" id="CAB4645596.1"/>
    </source>
</evidence>
<dbReference type="EMBL" id="CAEZWE010000010">
    <property type="protein sequence ID" value="CAB4645596.1"/>
    <property type="molecule type" value="Genomic_DNA"/>
</dbReference>
<sequence>MSFSYWDRATNYGRVMGLFDSFTQRRAEKKYQRALADHSSEMALWHEEEVQLNEMLTIVRDSIAGDASKHFVDMNDYGFMMTKDEFPVAHIEGAVYLEIVRAPTRYSGGYGGVSFPIFGRVRINTGRTGGKVIPGEESISPTDQGNALVTNERIMFTGAKRSHEWKFAKLIGMSHTAQGYTVFAPSGRGKPAGLGYGVSVSSEVQFRLEFAAAFALGTLDRFEQELAIEQQHHRDERPIPPPPLT</sequence>
<dbReference type="AlphaFoldDB" id="A0A6J6K8H8"/>
<organism evidence="1">
    <name type="scientific">freshwater metagenome</name>
    <dbReference type="NCBI Taxonomy" id="449393"/>
    <lineage>
        <taxon>unclassified sequences</taxon>
        <taxon>metagenomes</taxon>
        <taxon>ecological metagenomes</taxon>
    </lineage>
</organism>
<reference evidence="1" key="1">
    <citation type="submission" date="2020-05" db="EMBL/GenBank/DDBJ databases">
        <authorList>
            <person name="Chiriac C."/>
            <person name="Salcher M."/>
            <person name="Ghai R."/>
            <person name="Kavagutti S V."/>
        </authorList>
    </citation>
    <scope>NUCLEOTIDE SEQUENCE</scope>
</reference>
<proteinExistence type="predicted"/>
<gene>
    <name evidence="1" type="ORF">UFOPK2169_00423</name>
</gene>
<name>A0A6J6K8H8_9ZZZZ</name>
<accession>A0A6J6K8H8</accession>